<name>A0AA88WZL9_9ASTE</name>
<protein>
    <recommendedName>
        <fullName evidence="4">Hydroxyproline-rich glycoprotein family protein</fullName>
    </recommendedName>
</protein>
<comment type="caution">
    <text evidence="2">The sequence shown here is derived from an EMBL/GenBank/DDBJ whole genome shotgun (WGS) entry which is preliminary data.</text>
</comment>
<evidence type="ECO:0000256" key="1">
    <source>
        <dbReference type="SAM" id="MobiDB-lite"/>
    </source>
</evidence>
<keyword evidence="3" id="KW-1185">Reference proteome</keyword>
<evidence type="ECO:0000313" key="3">
    <source>
        <dbReference type="Proteomes" id="UP001188597"/>
    </source>
</evidence>
<dbReference type="InterPro" id="IPR040420">
    <property type="entry name" value="At1g76660-like"/>
</dbReference>
<dbReference type="EMBL" id="JAVXUP010000127">
    <property type="protein sequence ID" value="KAK3037197.1"/>
    <property type="molecule type" value="Genomic_DNA"/>
</dbReference>
<dbReference type="PANTHER" id="PTHR31798:SF10">
    <property type="entry name" value="OS02G0822000 PROTEIN"/>
    <property type="match status" value="1"/>
</dbReference>
<feature type="region of interest" description="Disordered" evidence="1">
    <location>
        <begin position="192"/>
        <end position="211"/>
    </location>
</feature>
<sequence>MSCDLYFLIGFGRVWLISGGLRPFFAGAEAFAAGERFDMSALNNSVETVNAAATAIITAESRVQPTTIQKRRWASRWSIYWCFGSNKQSKRIDHAVLLPESTASGATAPVSENMNHSTTVVLPFIAPPSSPASFLQSDPPTVTQSPGKLLSLKSLSVNAFSSGGTASIFAIGPYAYETQLVSPPVFSTFTTEPSTASFTPPEPVQLTTPSSPEVPFAQLLASSLARSRRDGGATQKLPLSQYEYQPYQQYPGSPGGHLISPGSTISNSGTSSPFLDKRPILEFPLGEAPKFLGYEHFSTYMWGSRLGSGSMTPNGWGSRLGSGSLTPNGWGSRLGSGSLTPNGGEPISQDNFLAEIQISEVASLANSDNGSQNEEVVIGHRVSFELTSEDVPSCLEKKLDSSLETVSEPLHGIAASGSTVNEVNSKKGETCCKYCLMETSTEILGKVVGEGEGKQCHCKRRSITLGSSKEFNFDSTKEEVSDKSTIGCEWWTSEKIVGKELGPQSDWTFFPVLQPEVR</sequence>
<gene>
    <name evidence="2" type="ORF">RJ639_030090</name>
</gene>
<reference evidence="2" key="1">
    <citation type="submission" date="2022-12" db="EMBL/GenBank/DDBJ databases">
        <title>Draft genome assemblies for two species of Escallonia (Escalloniales).</title>
        <authorList>
            <person name="Chanderbali A."/>
            <person name="Dervinis C."/>
            <person name="Anghel I."/>
            <person name="Soltis D."/>
            <person name="Soltis P."/>
            <person name="Zapata F."/>
        </authorList>
    </citation>
    <scope>NUCLEOTIDE SEQUENCE</scope>
    <source>
        <strain evidence="2">UCBG64.0493</strain>
        <tissue evidence="2">Leaf</tissue>
    </source>
</reference>
<dbReference type="Proteomes" id="UP001188597">
    <property type="component" value="Unassembled WGS sequence"/>
</dbReference>
<organism evidence="2 3">
    <name type="scientific">Escallonia herrerae</name>
    <dbReference type="NCBI Taxonomy" id="1293975"/>
    <lineage>
        <taxon>Eukaryota</taxon>
        <taxon>Viridiplantae</taxon>
        <taxon>Streptophyta</taxon>
        <taxon>Embryophyta</taxon>
        <taxon>Tracheophyta</taxon>
        <taxon>Spermatophyta</taxon>
        <taxon>Magnoliopsida</taxon>
        <taxon>eudicotyledons</taxon>
        <taxon>Gunneridae</taxon>
        <taxon>Pentapetalae</taxon>
        <taxon>asterids</taxon>
        <taxon>campanulids</taxon>
        <taxon>Escalloniales</taxon>
        <taxon>Escalloniaceae</taxon>
        <taxon>Escallonia</taxon>
    </lineage>
</organism>
<proteinExistence type="predicted"/>
<evidence type="ECO:0008006" key="4">
    <source>
        <dbReference type="Google" id="ProtNLM"/>
    </source>
</evidence>
<evidence type="ECO:0000313" key="2">
    <source>
        <dbReference type="EMBL" id="KAK3037197.1"/>
    </source>
</evidence>
<dbReference type="AlphaFoldDB" id="A0AA88WZL9"/>
<accession>A0AA88WZL9</accession>
<dbReference type="PANTHER" id="PTHR31798">
    <property type="entry name" value="HYDROXYPROLINE-RICH GLYCOPROTEIN-LIKE"/>
    <property type="match status" value="1"/>
</dbReference>